<accession>R4YK88</accession>
<sequence length="62" mass="7587">MTLIKIHKPPLIITDFKIRNHLSETDFIDYLHMKIKEKSNYILHLIIQIKKIQSLFYIFEMK</sequence>
<dbReference type="Proteomes" id="UP000032749">
    <property type="component" value="Chromosome"/>
</dbReference>
<name>R4YK88_OLEAN</name>
<protein>
    <submittedName>
        <fullName evidence="1">Uncharacterized protein</fullName>
    </submittedName>
</protein>
<proteinExistence type="predicted"/>
<dbReference type="AlphaFoldDB" id="R4YK88"/>
<reference evidence="1 2" key="1">
    <citation type="journal article" date="2013" name="Nat. Commun.">
        <title>Genome sequence and functional genomic analysis of the oil-degrading bacterium Oleispira antarctica.</title>
        <authorList>
            <person name="Kube M."/>
            <person name="Chernikova T.N."/>
            <person name="Al-Ramahi Y."/>
            <person name="Beloqui A."/>
            <person name="Lopez-Cortez N."/>
            <person name="Guazzaroni M.E."/>
            <person name="Heipieper H.J."/>
            <person name="Klages S."/>
            <person name="Kotsyurbenko O.R."/>
            <person name="Langer I."/>
            <person name="Nechitaylo T.Y."/>
            <person name="Lunsdorf H."/>
            <person name="Fernandez M."/>
            <person name="Juarez S."/>
            <person name="Ciordia S."/>
            <person name="Singer A."/>
            <person name="Kagan O."/>
            <person name="Egorova O."/>
            <person name="Petit P.A."/>
            <person name="Stogios P."/>
            <person name="Kim Y."/>
            <person name="Tchigvintsev A."/>
            <person name="Flick R."/>
            <person name="Denaro R."/>
            <person name="Genovese M."/>
            <person name="Albar J.P."/>
            <person name="Reva O.N."/>
            <person name="Martinez-Gomariz M."/>
            <person name="Tran H."/>
            <person name="Ferrer M."/>
            <person name="Savchenko A."/>
            <person name="Yakunin A.F."/>
            <person name="Yakimov M.M."/>
            <person name="Golyshina O.V."/>
            <person name="Reinhardt R."/>
            <person name="Golyshin P.N."/>
        </authorList>
    </citation>
    <scope>NUCLEOTIDE SEQUENCE [LARGE SCALE GENOMIC DNA]</scope>
</reference>
<dbReference type="HOGENOM" id="CLU_2899738_0_0_6"/>
<dbReference type="EMBL" id="FO203512">
    <property type="protein sequence ID" value="CCK74906.1"/>
    <property type="molecule type" value="Genomic_DNA"/>
</dbReference>
<evidence type="ECO:0000313" key="1">
    <source>
        <dbReference type="EMBL" id="CCK74906.1"/>
    </source>
</evidence>
<keyword evidence="2" id="KW-1185">Reference proteome</keyword>
<organism evidence="1 2">
    <name type="scientific">Oleispira antarctica RB-8</name>
    <dbReference type="NCBI Taxonomy" id="698738"/>
    <lineage>
        <taxon>Bacteria</taxon>
        <taxon>Pseudomonadati</taxon>
        <taxon>Pseudomonadota</taxon>
        <taxon>Gammaproteobacteria</taxon>
        <taxon>Oceanospirillales</taxon>
        <taxon>Oceanospirillaceae</taxon>
        <taxon>Oleispira</taxon>
    </lineage>
</organism>
<dbReference type="KEGG" id="oai:OLEAN_C07300"/>
<gene>
    <name evidence="1" type="ORF">OLEAN_C07300</name>
</gene>
<evidence type="ECO:0000313" key="2">
    <source>
        <dbReference type="Proteomes" id="UP000032749"/>
    </source>
</evidence>